<reference evidence="1" key="1">
    <citation type="submission" date="2023-10" db="EMBL/GenBank/DDBJ databases">
        <authorList>
            <person name="Chen Y."/>
            <person name="Shah S."/>
            <person name="Dougan E. K."/>
            <person name="Thang M."/>
            <person name="Chan C."/>
        </authorList>
    </citation>
    <scope>NUCLEOTIDE SEQUENCE [LARGE SCALE GENOMIC DNA]</scope>
</reference>
<keyword evidence="2" id="KW-1185">Reference proteome</keyword>
<dbReference type="EMBL" id="CAUYUJ010018477">
    <property type="protein sequence ID" value="CAK0883875.1"/>
    <property type="molecule type" value="Genomic_DNA"/>
</dbReference>
<feature type="non-terminal residue" evidence="1">
    <location>
        <position position="500"/>
    </location>
</feature>
<comment type="caution">
    <text evidence="1">The sequence shown here is derived from an EMBL/GenBank/DDBJ whole genome shotgun (WGS) entry which is preliminary data.</text>
</comment>
<feature type="non-terminal residue" evidence="1">
    <location>
        <position position="1"/>
    </location>
</feature>
<evidence type="ECO:0000313" key="1">
    <source>
        <dbReference type="EMBL" id="CAK0883875.1"/>
    </source>
</evidence>
<evidence type="ECO:0000313" key="2">
    <source>
        <dbReference type="Proteomes" id="UP001189429"/>
    </source>
</evidence>
<protein>
    <submittedName>
        <fullName evidence="1">Uncharacterized protein</fullName>
    </submittedName>
</protein>
<sequence length="500" mass="56039">APTRKLHAAGMLSFRRRARCFVGAFAVIKKDGCHLRLVLDCRPANVLHKEPPISQLATAAALGSMSMREGEAMVDEHTQRGRPLDVHFSGADLTGGYFQFEFEEVAGYFCLPHKIVAADYEVERVYDDDLARWVDVDGRESLWACAKVTPMGWSWSLFFCHSALTDVQVVAEMTRLAEPDRDRIDARILRNRMPVPVLQPGLPVLAPYVDNASLMCWGRRDALEAFAGLLDELRRLIGHVVNHFLLFPPFMSCLRECWRWMGEFDGRAGRLSADVASELKVAAGLVPIVRHHFRLNTSTTVHCSDASQAGYAVHVGRFNPGELLPAIAWKERWRFRALEAFVEDDDADPGPWSSIAAESSSLAPSFESELGFGDLVANDITASSWKASSSRWASRRARESIDAHAVLALGASFSDRLRWRRVVVGGWCKPEAIHDKEARASLLGRHRRSRRERRWDSEPLSVGDNLSEILAMERGRAKGRELNALRRRSSALQAACNIRR</sequence>
<name>A0ABN9WES7_9DINO</name>
<dbReference type="Proteomes" id="UP001189429">
    <property type="component" value="Unassembled WGS sequence"/>
</dbReference>
<gene>
    <name evidence="1" type="ORF">PCOR1329_LOCUS65971</name>
</gene>
<accession>A0ABN9WES7</accession>
<proteinExistence type="predicted"/>
<organism evidence="1 2">
    <name type="scientific">Prorocentrum cordatum</name>
    <dbReference type="NCBI Taxonomy" id="2364126"/>
    <lineage>
        <taxon>Eukaryota</taxon>
        <taxon>Sar</taxon>
        <taxon>Alveolata</taxon>
        <taxon>Dinophyceae</taxon>
        <taxon>Prorocentrales</taxon>
        <taxon>Prorocentraceae</taxon>
        <taxon>Prorocentrum</taxon>
    </lineage>
</organism>